<reference evidence="1" key="1">
    <citation type="journal article" date="2019" name="bioRxiv">
        <title>The Genome of the Zebra Mussel, Dreissena polymorpha: A Resource for Invasive Species Research.</title>
        <authorList>
            <person name="McCartney M.A."/>
            <person name="Auch B."/>
            <person name="Kono T."/>
            <person name="Mallez S."/>
            <person name="Zhang Y."/>
            <person name="Obille A."/>
            <person name="Becker A."/>
            <person name="Abrahante J.E."/>
            <person name="Garbe J."/>
            <person name="Badalamenti J.P."/>
            <person name="Herman A."/>
            <person name="Mangelson H."/>
            <person name="Liachko I."/>
            <person name="Sullivan S."/>
            <person name="Sone E.D."/>
            <person name="Koren S."/>
            <person name="Silverstein K.A.T."/>
            <person name="Beckman K.B."/>
            <person name="Gohl D.M."/>
        </authorList>
    </citation>
    <scope>NUCLEOTIDE SEQUENCE</scope>
    <source>
        <strain evidence="1">Duluth1</strain>
        <tissue evidence="1">Whole animal</tissue>
    </source>
</reference>
<gene>
    <name evidence="1" type="ORF">DPMN_080816</name>
</gene>
<keyword evidence="2" id="KW-1185">Reference proteome</keyword>
<dbReference type="AlphaFoldDB" id="A0A9D4BS18"/>
<sequence>MDIDMYFYKKSYAYSRYKDKVDDRKSPSHGMQAAVSFADNEMYEEDIQCLASDDFDGYKAVLGKEEKAVSRIISINSKKGNLGTEVRLSKYQQSTSNRKQF</sequence>
<dbReference type="EMBL" id="JAIWYP010000015">
    <property type="protein sequence ID" value="KAH3705738.1"/>
    <property type="molecule type" value="Genomic_DNA"/>
</dbReference>
<name>A0A9D4BS18_DREPO</name>
<reference evidence="1" key="2">
    <citation type="submission" date="2020-11" db="EMBL/GenBank/DDBJ databases">
        <authorList>
            <person name="McCartney M.A."/>
            <person name="Auch B."/>
            <person name="Kono T."/>
            <person name="Mallez S."/>
            <person name="Becker A."/>
            <person name="Gohl D.M."/>
            <person name="Silverstein K.A.T."/>
            <person name="Koren S."/>
            <person name="Bechman K.B."/>
            <person name="Herman A."/>
            <person name="Abrahante J.E."/>
            <person name="Garbe J."/>
        </authorList>
    </citation>
    <scope>NUCLEOTIDE SEQUENCE</scope>
    <source>
        <strain evidence="1">Duluth1</strain>
        <tissue evidence="1">Whole animal</tissue>
    </source>
</reference>
<proteinExistence type="predicted"/>
<comment type="caution">
    <text evidence="1">The sequence shown here is derived from an EMBL/GenBank/DDBJ whole genome shotgun (WGS) entry which is preliminary data.</text>
</comment>
<protein>
    <submittedName>
        <fullName evidence="1">Uncharacterized protein</fullName>
    </submittedName>
</protein>
<dbReference type="Proteomes" id="UP000828390">
    <property type="component" value="Unassembled WGS sequence"/>
</dbReference>
<evidence type="ECO:0000313" key="1">
    <source>
        <dbReference type="EMBL" id="KAH3705738.1"/>
    </source>
</evidence>
<evidence type="ECO:0000313" key="2">
    <source>
        <dbReference type="Proteomes" id="UP000828390"/>
    </source>
</evidence>
<organism evidence="1 2">
    <name type="scientific">Dreissena polymorpha</name>
    <name type="common">Zebra mussel</name>
    <name type="synonym">Mytilus polymorpha</name>
    <dbReference type="NCBI Taxonomy" id="45954"/>
    <lineage>
        <taxon>Eukaryota</taxon>
        <taxon>Metazoa</taxon>
        <taxon>Spiralia</taxon>
        <taxon>Lophotrochozoa</taxon>
        <taxon>Mollusca</taxon>
        <taxon>Bivalvia</taxon>
        <taxon>Autobranchia</taxon>
        <taxon>Heteroconchia</taxon>
        <taxon>Euheterodonta</taxon>
        <taxon>Imparidentia</taxon>
        <taxon>Neoheterodontei</taxon>
        <taxon>Myida</taxon>
        <taxon>Dreissenoidea</taxon>
        <taxon>Dreissenidae</taxon>
        <taxon>Dreissena</taxon>
    </lineage>
</organism>
<accession>A0A9D4BS18</accession>